<keyword evidence="5" id="KW-0539">Nucleus</keyword>
<dbReference type="WBParaSite" id="BPAG_0000808801-mRNA-1">
    <property type="protein sequence ID" value="BPAG_0000808801-mRNA-1"/>
    <property type="gene ID" value="BPAG_0000808801"/>
</dbReference>
<keyword evidence="9" id="KW-1185">Reference proteome</keyword>
<dbReference type="PANTHER" id="PTHR15116:SF16">
    <property type="entry name" value="DEFECTIVE PROVENTRICULUS, ISOFORM A"/>
    <property type="match status" value="1"/>
</dbReference>
<evidence type="ECO:0000256" key="3">
    <source>
        <dbReference type="ARBA" id="ARBA00023125"/>
    </source>
</evidence>
<dbReference type="PROSITE" id="PS51982">
    <property type="entry name" value="CMP"/>
    <property type="match status" value="1"/>
</dbReference>
<sequence>MSMFPVRVVVESVRPQHCLTCARDGHMLVDSYAIVSGATLLSQLVDTVLSALGMPQLAVNSKGLSVLSLLLLKSKPETTSPGSNSSRLEFVLGNTNPLKEAKGYYVRYNMRRRQSSQPFTDPILIVVIILISTIVYCCHYNGTVILQSVTPSVNKLDDESIFYFSISKKKMRSMYYVYRSHCLTLQNRFAFEEGKEDGEKKEEEGREDDSYANLFIFQGEPGDFRDLR</sequence>
<feature type="domain" description="CMP" evidence="7">
    <location>
        <begin position="1"/>
        <end position="107"/>
    </location>
</feature>
<dbReference type="EMBL" id="UZAD01013130">
    <property type="protein sequence ID" value="VDN89236.1"/>
    <property type="molecule type" value="Genomic_DNA"/>
</dbReference>
<reference evidence="8 9" key="2">
    <citation type="submission" date="2018-11" db="EMBL/GenBank/DDBJ databases">
        <authorList>
            <consortium name="Pathogen Informatics"/>
        </authorList>
    </citation>
    <scope>NUCLEOTIDE SEQUENCE [LARGE SCALE GENOMIC DNA]</scope>
</reference>
<dbReference type="GO" id="GO:0005634">
    <property type="term" value="C:nucleus"/>
    <property type="evidence" value="ECO:0007669"/>
    <property type="project" value="UniProtKB-ARBA"/>
</dbReference>
<keyword evidence="2" id="KW-0832">Ubl conjugation</keyword>
<dbReference type="InterPro" id="IPR032392">
    <property type="entry name" value="ULD"/>
</dbReference>
<dbReference type="STRING" id="6280.A0A0N4TIM1"/>
<evidence type="ECO:0000313" key="9">
    <source>
        <dbReference type="Proteomes" id="UP000278627"/>
    </source>
</evidence>
<evidence type="ECO:0000256" key="1">
    <source>
        <dbReference type="ARBA" id="ARBA00022737"/>
    </source>
</evidence>
<accession>A0A0N4TIM1</accession>
<evidence type="ECO:0000313" key="8">
    <source>
        <dbReference type="EMBL" id="VDN89236.1"/>
    </source>
</evidence>
<reference evidence="10" key="1">
    <citation type="submission" date="2017-02" db="UniProtKB">
        <authorList>
            <consortium name="WormBaseParasite"/>
        </authorList>
    </citation>
    <scope>IDENTIFICATION</scope>
</reference>
<keyword evidence="4" id="KW-0371">Homeobox</keyword>
<dbReference type="InterPro" id="IPR038224">
    <property type="entry name" value="SATB_ULD_sf"/>
</dbReference>
<dbReference type="Proteomes" id="UP000278627">
    <property type="component" value="Unassembled WGS sequence"/>
</dbReference>
<dbReference type="GO" id="GO:0006338">
    <property type="term" value="P:chromatin remodeling"/>
    <property type="evidence" value="ECO:0007669"/>
    <property type="project" value="InterPro"/>
</dbReference>
<protein>
    <submittedName>
        <fullName evidence="10">ULD domain-containing protein</fullName>
    </submittedName>
</protein>
<dbReference type="AlphaFoldDB" id="A0A0N4TIM1"/>
<feature type="transmembrane region" description="Helical" evidence="6">
    <location>
        <begin position="119"/>
        <end position="136"/>
    </location>
</feature>
<dbReference type="Gene3D" id="3.10.20.710">
    <property type="entry name" value="SATB, ubiquitin-like oligomerisation domain"/>
    <property type="match status" value="1"/>
</dbReference>
<proteinExistence type="predicted"/>
<dbReference type="InterPro" id="IPR039673">
    <property type="entry name" value="SATB1/SATB2"/>
</dbReference>
<evidence type="ECO:0000259" key="7">
    <source>
        <dbReference type="PROSITE" id="PS51982"/>
    </source>
</evidence>
<evidence type="ECO:0000256" key="5">
    <source>
        <dbReference type="ARBA" id="ARBA00023242"/>
    </source>
</evidence>
<dbReference type="PANTHER" id="PTHR15116">
    <property type="entry name" value="DNA-BINDING PROTEIN SATB FAMILY MEMBER"/>
    <property type="match status" value="1"/>
</dbReference>
<keyword evidence="6" id="KW-1133">Transmembrane helix</keyword>
<dbReference type="GO" id="GO:0000978">
    <property type="term" value="F:RNA polymerase II cis-regulatory region sequence-specific DNA binding"/>
    <property type="evidence" value="ECO:0007669"/>
    <property type="project" value="TreeGrafter"/>
</dbReference>
<evidence type="ECO:0000256" key="4">
    <source>
        <dbReference type="ARBA" id="ARBA00023155"/>
    </source>
</evidence>
<evidence type="ECO:0000256" key="2">
    <source>
        <dbReference type="ARBA" id="ARBA00022843"/>
    </source>
</evidence>
<keyword evidence="6" id="KW-0472">Membrane</keyword>
<organism evidence="10">
    <name type="scientific">Brugia pahangi</name>
    <name type="common">Filarial nematode worm</name>
    <dbReference type="NCBI Taxonomy" id="6280"/>
    <lineage>
        <taxon>Eukaryota</taxon>
        <taxon>Metazoa</taxon>
        <taxon>Ecdysozoa</taxon>
        <taxon>Nematoda</taxon>
        <taxon>Chromadorea</taxon>
        <taxon>Rhabditida</taxon>
        <taxon>Spirurina</taxon>
        <taxon>Spiruromorpha</taxon>
        <taxon>Filarioidea</taxon>
        <taxon>Onchocercidae</taxon>
        <taxon>Brugia</taxon>
    </lineage>
</organism>
<keyword evidence="3" id="KW-0238">DNA-binding</keyword>
<evidence type="ECO:0000256" key="6">
    <source>
        <dbReference type="SAM" id="Phobius"/>
    </source>
</evidence>
<name>A0A0N4TIM1_BRUPA</name>
<keyword evidence="1" id="KW-0677">Repeat</keyword>
<evidence type="ECO:0000313" key="10">
    <source>
        <dbReference type="WBParaSite" id="BPAG_0000808801-mRNA-1"/>
    </source>
</evidence>
<dbReference type="GO" id="GO:0000981">
    <property type="term" value="F:DNA-binding transcription factor activity, RNA polymerase II-specific"/>
    <property type="evidence" value="ECO:0007669"/>
    <property type="project" value="TreeGrafter"/>
</dbReference>
<gene>
    <name evidence="8" type="ORF">BPAG_LOCUS8050</name>
</gene>
<keyword evidence="6" id="KW-0812">Transmembrane</keyword>